<feature type="compositionally biased region" description="Polar residues" evidence="1">
    <location>
        <begin position="1"/>
        <end position="11"/>
    </location>
</feature>
<name>A0A8H7B7N2_9PLEO</name>
<evidence type="ECO:0000256" key="1">
    <source>
        <dbReference type="SAM" id="MobiDB-lite"/>
    </source>
</evidence>
<dbReference type="Proteomes" id="UP000596902">
    <property type="component" value="Unassembled WGS sequence"/>
</dbReference>
<sequence>MTMSQLRTNELSPLGVTRRPPKVPFQTATMVTNDGSRNVEALYRSTMELRKRHLETTQSHGISPGKTGNRTTRDTADRSGSTVFPGVSHYTPEQRFVIVTPAPPIDSKDAM</sequence>
<feature type="region of interest" description="Disordered" evidence="1">
    <location>
        <begin position="54"/>
        <end position="88"/>
    </location>
</feature>
<accession>A0A8H7B7N2</accession>
<dbReference type="AlphaFoldDB" id="A0A8H7B7N2"/>
<proteinExistence type="predicted"/>
<gene>
    <name evidence="2" type="ORF">GT037_004130</name>
</gene>
<protein>
    <submittedName>
        <fullName evidence="2">Uncharacterized protein</fullName>
    </submittedName>
</protein>
<organism evidence="2 3">
    <name type="scientific">Alternaria burnsii</name>
    <dbReference type="NCBI Taxonomy" id="1187904"/>
    <lineage>
        <taxon>Eukaryota</taxon>
        <taxon>Fungi</taxon>
        <taxon>Dikarya</taxon>
        <taxon>Ascomycota</taxon>
        <taxon>Pezizomycotina</taxon>
        <taxon>Dothideomycetes</taxon>
        <taxon>Pleosporomycetidae</taxon>
        <taxon>Pleosporales</taxon>
        <taxon>Pleosporineae</taxon>
        <taxon>Pleosporaceae</taxon>
        <taxon>Alternaria</taxon>
        <taxon>Alternaria sect. Alternaria</taxon>
    </lineage>
</organism>
<keyword evidence="3" id="KW-1185">Reference proteome</keyword>
<evidence type="ECO:0000313" key="3">
    <source>
        <dbReference type="Proteomes" id="UP000596902"/>
    </source>
</evidence>
<dbReference type="RefSeq" id="XP_038788884.1">
    <property type="nucleotide sequence ID" value="XM_038929177.1"/>
</dbReference>
<dbReference type="EMBL" id="JAAABM010000004">
    <property type="protein sequence ID" value="KAF7678749.1"/>
    <property type="molecule type" value="Genomic_DNA"/>
</dbReference>
<reference evidence="2" key="1">
    <citation type="submission" date="2020-01" db="EMBL/GenBank/DDBJ databases">
        <authorList>
            <person name="Feng Z.H.Z."/>
        </authorList>
    </citation>
    <scope>NUCLEOTIDE SEQUENCE</scope>
    <source>
        <strain evidence="2">CBS107.38</strain>
    </source>
</reference>
<dbReference type="GeneID" id="62202355"/>
<reference evidence="2" key="2">
    <citation type="submission" date="2020-08" db="EMBL/GenBank/DDBJ databases">
        <title>Draft Genome Sequence of Cumin Blight Pathogen Alternaria burnsii.</title>
        <authorList>
            <person name="Feng Z."/>
        </authorList>
    </citation>
    <scope>NUCLEOTIDE SEQUENCE</scope>
    <source>
        <strain evidence="2">CBS107.38</strain>
    </source>
</reference>
<comment type="caution">
    <text evidence="2">The sequence shown here is derived from an EMBL/GenBank/DDBJ whole genome shotgun (WGS) entry which is preliminary data.</text>
</comment>
<feature type="region of interest" description="Disordered" evidence="1">
    <location>
        <begin position="1"/>
        <end position="22"/>
    </location>
</feature>
<evidence type="ECO:0000313" key="2">
    <source>
        <dbReference type="EMBL" id="KAF7678749.1"/>
    </source>
</evidence>
<feature type="compositionally biased region" description="Polar residues" evidence="1">
    <location>
        <begin position="56"/>
        <end position="70"/>
    </location>
</feature>